<feature type="domain" description="DnaB/C C-terminal" evidence="3">
    <location>
        <begin position="323"/>
        <end position="392"/>
    </location>
</feature>
<dbReference type="Proteomes" id="UP000198935">
    <property type="component" value="Unassembled WGS sequence"/>
</dbReference>
<dbReference type="OrthoDB" id="2082007at2"/>
<evidence type="ECO:0000256" key="1">
    <source>
        <dbReference type="ARBA" id="ARBA00093462"/>
    </source>
</evidence>
<reference evidence="6" key="1">
    <citation type="submission" date="2016-10" db="EMBL/GenBank/DDBJ databases">
        <authorList>
            <person name="Varghese N."/>
            <person name="Submissions S."/>
        </authorList>
    </citation>
    <scope>NUCLEOTIDE SEQUENCE [LARGE SCALE GENOMIC DNA]</scope>
    <source>
        <strain evidence="6">SP</strain>
    </source>
</reference>
<keyword evidence="5" id="KW-0547">Nucleotide-binding</keyword>
<dbReference type="GO" id="GO:0004386">
    <property type="term" value="F:helicase activity"/>
    <property type="evidence" value="ECO:0007669"/>
    <property type="project" value="UniProtKB-KW"/>
</dbReference>
<organism evidence="5 6">
    <name type="scientific">Evansella caseinilytica</name>
    <dbReference type="NCBI Taxonomy" id="1503961"/>
    <lineage>
        <taxon>Bacteria</taxon>
        <taxon>Bacillati</taxon>
        <taxon>Bacillota</taxon>
        <taxon>Bacilli</taxon>
        <taxon>Bacillales</taxon>
        <taxon>Bacillaceae</taxon>
        <taxon>Evansella</taxon>
    </lineage>
</organism>
<keyword evidence="5" id="KW-0378">Hydrolase</keyword>
<dbReference type="STRING" id="1503961.SAMN05421736_11687"/>
<dbReference type="InterPro" id="IPR034829">
    <property type="entry name" value="DnaD-like_sf"/>
</dbReference>
<evidence type="ECO:0000259" key="4">
    <source>
        <dbReference type="Pfam" id="PF25888"/>
    </source>
</evidence>
<protein>
    <submittedName>
        <fullName evidence="5">Replicative DNA helicase loader DnaB</fullName>
    </submittedName>
</protein>
<feature type="compositionally biased region" description="Polar residues" evidence="2">
    <location>
        <begin position="415"/>
        <end position="426"/>
    </location>
</feature>
<evidence type="ECO:0000256" key="2">
    <source>
        <dbReference type="SAM" id="MobiDB-lite"/>
    </source>
</evidence>
<evidence type="ECO:0000313" key="5">
    <source>
        <dbReference type="EMBL" id="SDZ54189.1"/>
    </source>
</evidence>
<proteinExistence type="inferred from homology"/>
<name>A0A1H3TY64_9BACI</name>
<accession>A0A1H3TY64</accession>
<dbReference type="Pfam" id="PF07261">
    <property type="entry name" value="DnaB_2"/>
    <property type="match status" value="1"/>
</dbReference>
<dbReference type="InterPro" id="IPR006343">
    <property type="entry name" value="DnaB/C_C"/>
</dbReference>
<feature type="domain" description="Replicative helicase loading/DNA remodeling protein DnaB N-terminal winged helix" evidence="4">
    <location>
        <begin position="8"/>
        <end position="272"/>
    </location>
</feature>
<dbReference type="AlphaFoldDB" id="A0A1H3TY64"/>
<keyword evidence="5" id="KW-0067">ATP-binding</keyword>
<comment type="similarity">
    <text evidence="1">Belongs to the DnaB/DnaD family.</text>
</comment>
<dbReference type="EMBL" id="FNPI01000016">
    <property type="protein sequence ID" value="SDZ54189.1"/>
    <property type="molecule type" value="Genomic_DNA"/>
</dbReference>
<dbReference type="InterPro" id="IPR058660">
    <property type="entry name" value="WHD_DnaB"/>
</dbReference>
<sequence length="471" mass="54994">MHWKEILPSDQYIAYMNDRLHETDRDVLMLLYQPLIGAVACGIYMTLASELSRHPGKTAEKTHKSLMIFTGKHLDEIFQERKKLEAIGLLKVYRVKKAEEIVHYYELLPPLSPEAFFKDDLLSVFLYNRLGSKEQYLHLRNLFRIDRVEDEEKEEITRSFDQVFVSLHPSEMNGTHPDMLAAVTSAASLEGRNTDDSRYHLGEDSFDFSAMLAFLPAFVPKEPLQTKENQTAIKQLAFLYKLDPLEMSKVLQDAMVHSDDFDPDELRKHAKQRYRLHEADKPPRLGLRTQPPELRSLKTAPKTEEEKQIHYFETTSPLEYLEEQSNGAKVYPGDIEIIEQLLFEYKLPPGVVNVLLEYMFIQYDKKLSKALAYKIASHWRRANIRTVKEAMDFAKKEYSKLEERKKNQDAAGQKQPAQKSTKSTVRQEPLPKWMTDESWNTAKENEDEWLEAKKKVAQYREMLKNTRQEGE</sequence>
<dbReference type="Pfam" id="PF25888">
    <property type="entry name" value="WHD_DnaB"/>
    <property type="match status" value="1"/>
</dbReference>
<evidence type="ECO:0000313" key="6">
    <source>
        <dbReference type="Proteomes" id="UP000198935"/>
    </source>
</evidence>
<gene>
    <name evidence="5" type="ORF">SAMN05421736_11687</name>
</gene>
<keyword evidence="5" id="KW-0347">Helicase</keyword>
<keyword evidence="6" id="KW-1185">Reference proteome</keyword>
<evidence type="ECO:0000259" key="3">
    <source>
        <dbReference type="Pfam" id="PF07261"/>
    </source>
</evidence>
<dbReference type="Gene3D" id="1.10.10.630">
    <property type="entry name" value="DnaD domain-like"/>
    <property type="match status" value="1"/>
</dbReference>
<feature type="region of interest" description="Disordered" evidence="2">
    <location>
        <begin position="402"/>
        <end position="445"/>
    </location>
</feature>